<evidence type="ECO:0000259" key="2">
    <source>
        <dbReference type="PROSITE" id="PS50137"/>
    </source>
</evidence>
<gene>
    <name evidence="3" type="ORF">EV44_g3201</name>
</gene>
<reference evidence="3 4" key="1">
    <citation type="journal article" date="2014" name="BMC Genomics">
        <title>Adaptive genomic structural variation in the grape powdery mildew pathogen, Erysiphe necator.</title>
        <authorList>
            <person name="Jones L."/>
            <person name="Riaz S."/>
            <person name="Morales-Cruz A."/>
            <person name="Amrine K.C."/>
            <person name="McGuire B."/>
            <person name="Gubler W.D."/>
            <person name="Walker M.A."/>
            <person name="Cantu D."/>
        </authorList>
    </citation>
    <scope>NUCLEOTIDE SEQUENCE [LARGE SCALE GENOMIC DNA]</scope>
    <source>
        <strain evidence="4">c</strain>
    </source>
</reference>
<sequence>MGVKQGKLRDLCFRRQWALPKYSVAPCYSGFICTLAVAGQEFSGLWAETDEEAKENAAEKALKDLV</sequence>
<evidence type="ECO:0000313" key="3">
    <source>
        <dbReference type="EMBL" id="KHJ35694.1"/>
    </source>
</evidence>
<dbReference type="AlphaFoldDB" id="A0A0B1PGM8"/>
<comment type="caution">
    <text evidence="3">The sequence shown here is derived from an EMBL/GenBank/DDBJ whole genome shotgun (WGS) entry which is preliminary data.</text>
</comment>
<dbReference type="HOGENOM" id="CLU_2833069_0_0_1"/>
<feature type="domain" description="DRBM" evidence="2">
    <location>
        <begin position="31"/>
        <end position="66"/>
    </location>
</feature>
<keyword evidence="4" id="KW-1185">Reference proteome</keyword>
<keyword evidence="1" id="KW-0694">RNA-binding</keyword>
<evidence type="ECO:0000256" key="1">
    <source>
        <dbReference type="PROSITE-ProRule" id="PRU00266"/>
    </source>
</evidence>
<dbReference type="OrthoDB" id="10455882at2759"/>
<organism evidence="3 4">
    <name type="scientific">Uncinula necator</name>
    <name type="common">Grape powdery mildew</name>
    <dbReference type="NCBI Taxonomy" id="52586"/>
    <lineage>
        <taxon>Eukaryota</taxon>
        <taxon>Fungi</taxon>
        <taxon>Dikarya</taxon>
        <taxon>Ascomycota</taxon>
        <taxon>Pezizomycotina</taxon>
        <taxon>Leotiomycetes</taxon>
        <taxon>Erysiphales</taxon>
        <taxon>Erysiphaceae</taxon>
        <taxon>Erysiphe</taxon>
    </lineage>
</organism>
<dbReference type="PROSITE" id="PS50137">
    <property type="entry name" value="DS_RBD"/>
    <property type="match status" value="1"/>
</dbReference>
<proteinExistence type="predicted"/>
<dbReference type="Proteomes" id="UP000030854">
    <property type="component" value="Unassembled WGS sequence"/>
</dbReference>
<dbReference type="EMBL" id="JNVN01000296">
    <property type="protein sequence ID" value="KHJ35694.1"/>
    <property type="molecule type" value="Genomic_DNA"/>
</dbReference>
<accession>A0A0B1PGM8</accession>
<name>A0A0B1PGM8_UNCNE</name>
<dbReference type="InterPro" id="IPR014720">
    <property type="entry name" value="dsRBD_dom"/>
</dbReference>
<dbReference type="CDD" id="cd00048">
    <property type="entry name" value="DSRM_SF"/>
    <property type="match status" value="1"/>
</dbReference>
<dbReference type="Gene3D" id="3.30.160.20">
    <property type="match status" value="1"/>
</dbReference>
<dbReference type="SUPFAM" id="SSF54768">
    <property type="entry name" value="dsRNA-binding domain-like"/>
    <property type="match status" value="1"/>
</dbReference>
<dbReference type="GO" id="GO:0003723">
    <property type="term" value="F:RNA binding"/>
    <property type="evidence" value="ECO:0007669"/>
    <property type="project" value="UniProtKB-UniRule"/>
</dbReference>
<dbReference type="Pfam" id="PF00035">
    <property type="entry name" value="dsrm"/>
    <property type="match status" value="1"/>
</dbReference>
<protein>
    <recommendedName>
        <fullName evidence="2">DRBM domain-containing protein</fullName>
    </recommendedName>
</protein>
<evidence type="ECO:0000313" key="4">
    <source>
        <dbReference type="Proteomes" id="UP000030854"/>
    </source>
</evidence>